<dbReference type="EMBL" id="AP028956">
    <property type="protein sequence ID" value="BET39619.1"/>
    <property type="molecule type" value="Genomic_DNA"/>
</dbReference>
<dbReference type="Proteomes" id="UP001473424">
    <property type="component" value="Plasmid pSAP_1"/>
</dbReference>
<evidence type="ECO:0000313" key="3">
    <source>
        <dbReference type="Proteomes" id="UP001473424"/>
    </source>
</evidence>
<sequence length="53" mass="6355">MREISNFDDKKSQIKTKIIEKYKKIANIIFDKNMKENPIKNDNNNQKQRSNSI</sequence>
<evidence type="ECO:0008006" key="4">
    <source>
        <dbReference type="Google" id="ProtNLM"/>
    </source>
</evidence>
<feature type="region of interest" description="Disordered" evidence="1">
    <location>
        <begin position="32"/>
        <end position="53"/>
    </location>
</feature>
<keyword evidence="2" id="KW-0614">Plasmid</keyword>
<protein>
    <recommendedName>
        <fullName evidence="4">Spiroplasmavirus-related protein</fullName>
    </recommendedName>
</protein>
<evidence type="ECO:0000256" key="1">
    <source>
        <dbReference type="SAM" id="MobiDB-lite"/>
    </source>
</evidence>
<organism evidence="2 3">
    <name type="scientific">Spiroplasma ixodetis</name>
    <dbReference type="NCBI Taxonomy" id="2141"/>
    <lineage>
        <taxon>Bacteria</taxon>
        <taxon>Bacillati</taxon>
        <taxon>Mycoplasmatota</taxon>
        <taxon>Mollicutes</taxon>
        <taxon>Entomoplasmatales</taxon>
        <taxon>Spiroplasmataceae</taxon>
        <taxon>Spiroplasma</taxon>
    </lineage>
</organism>
<geneLocation type="plasmid" evidence="2 3">
    <name>pSAP_1</name>
</geneLocation>
<reference evidence="3" key="1">
    <citation type="journal article" date="2024" name="FEMS Microbiol. Lett.">
        <title>Genomic insights into Spiroplasma endosymbionts that induce male-killing and protective phenotypes in the pea aphid.</title>
        <authorList>
            <person name="Arai H."/>
            <person name="Legeai F."/>
            <person name="Kageyama D."/>
            <person name="Sugio A."/>
            <person name="Simon J.C."/>
        </authorList>
    </citation>
    <scope>NUCLEOTIDE SEQUENCE [LARGE SCALE GENOMIC DNA]</scope>
    <source>
        <strain evidence="3">sAp269</strain>
        <plasmid evidence="3">pSAP_1</plasmid>
    </source>
</reference>
<evidence type="ECO:0000313" key="2">
    <source>
        <dbReference type="EMBL" id="BET39619.1"/>
    </source>
</evidence>
<accession>A0ABM8JRQ2</accession>
<gene>
    <name evidence="2" type="ORF">SAP269_22080</name>
</gene>
<name>A0ABM8JRQ2_9MOLU</name>
<feature type="compositionally biased region" description="Polar residues" evidence="1">
    <location>
        <begin position="40"/>
        <end position="53"/>
    </location>
</feature>
<proteinExistence type="predicted"/>
<keyword evidence="3" id="KW-1185">Reference proteome</keyword>